<protein>
    <submittedName>
        <fullName evidence="1">Uncharacterized protein</fullName>
    </submittedName>
</protein>
<proteinExistence type="predicted"/>
<reference evidence="1" key="1">
    <citation type="submission" date="2017-07" db="EMBL/GenBank/DDBJ databases">
        <title>The cable genome - Insights into the physiology and evolution of filamentous bacteria capable of sulfide oxidation via long distance electron transfer.</title>
        <authorList>
            <person name="Thorup C."/>
            <person name="Bjerg J.T."/>
            <person name="Schreiber L."/>
            <person name="Nielsen L.P."/>
            <person name="Kjeldsen K.U."/>
            <person name="Boesen T."/>
            <person name="Boggild A."/>
            <person name="Meysman F."/>
            <person name="Geelhoed J."/>
            <person name="Schramm A."/>
        </authorList>
    </citation>
    <scope>NUCLEOTIDE SEQUENCE [LARGE SCALE GENOMIC DNA]</scope>
    <source>
        <strain evidence="1">GS</strain>
    </source>
</reference>
<dbReference type="Proteomes" id="UP000316238">
    <property type="component" value="Unassembled WGS sequence"/>
</dbReference>
<accession>A0A521FYW4</accession>
<keyword evidence="2" id="KW-1185">Reference proteome</keyword>
<evidence type="ECO:0000313" key="1">
    <source>
        <dbReference type="EMBL" id="TAA73930.1"/>
    </source>
</evidence>
<sequence length="457" mass="53394">MHNIPNPFIVLKTSYIDKSRFSIIENELKNNCISDSSSSEERNLFSSMLKQFLFNLIKANNDEKKLRYSRTYSMFCTGNKYYKIILRINGDVRPKNLKKAYNLFRAIADTLCLTGWTEQNIGRWYGSLQTEIWLSEKCKGYFNDLSNVIFQNDKERELVVMYKYTSQEKERIKFSNGNKTYISKCNFVRKLNIFYENCKITVKGKINITSYIDSLLSSLSKYARISPVKMILCSENVYDLEFELFDKSVRRAFSYSVFGKGGRYSAVWTNFPEALQEIIYLNHSNIPLIKLDFQSFNPSMCYSLIGQPNYGDPYRIDGIDRSIVKKMITRILSCENKQKAIGSINKEFKEFSKDKIIEIMSIIEEKHSAIKNRFFYKNNSAKLMNFESSILTDILDESIFKRGIFVLPFHDAILTSFEDANEVINIMKNSYIKNVMNYLSKNGIELKSEINPIIKYK</sequence>
<name>A0A521FYW4_9BACT</name>
<dbReference type="AlphaFoldDB" id="A0A521FYW4"/>
<evidence type="ECO:0000313" key="2">
    <source>
        <dbReference type="Proteomes" id="UP000316238"/>
    </source>
</evidence>
<dbReference type="EMBL" id="NQJD01000048">
    <property type="protein sequence ID" value="TAA73930.1"/>
    <property type="molecule type" value="Genomic_DNA"/>
</dbReference>
<comment type="caution">
    <text evidence="1">The sequence shown here is derived from an EMBL/GenBank/DDBJ whole genome shotgun (WGS) entry which is preliminary data.</text>
</comment>
<gene>
    <name evidence="1" type="ORF">CDV28_1482</name>
</gene>
<organism evidence="1 2">
    <name type="scientific">Candidatus Electronema aureum</name>
    <dbReference type="NCBI Taxonomy" id="2005002"/>
    <lineage>
        <taxon>Bacteria</taxon>
        <taxon>Pseudomonadati</taxon>
        <taxon>Thermodesulfobacteriota</taxon>
        <taxon>Desulfobulbia</taxon>
        <taxon>Desulfobulbales</taxon>
        <taxon>Desulfobulbaceae</taxon>
        <taxon>Candidatus Electronema</taxon>
    </lineage>
</organism>